<comment type="caution">
    <text evidence="1">The sequence shown here is derived from an EMBL/GenBank/DDBJ whole genome shotgun (WGS) entry which is preliminary data.</text>
</comment>
<dbReference type="AlphaFoldDB" id="A0A139BQ47"/>
<evidence type="ECO:0000313" key="1">
    <source>
        <dbReference type="EMBL" id="KXS31099.1"/>
    </source>
</evidence>
<gene>
    <name evidence="1" type="ORF">AWT59_2779</name>
</gene>
<evidence type="ECO:0000313" key="2">
    <source>
        <dbReference type="Proteomes" id="UP000070578"/>
    </source>
</evidence>
<organism evidence="1 2">
    <name type="scientific">Candidatus Gallionella acididurans</name>
    <dbReference type="NCBI Taxonomy" id="1796491"/>
    <lineage>
        <taxon>Bacteria</taxon>
        <taxon>Pseudomonadati</taxon>
        <taxon>Pseudomonadota</taxon>
        <taxon>Betaproteobacteria</taxon>
        <taxon>Nitrosomonadales</taxon>
        <taxon>Gallionellaceae</taxon>
        <taxon>Gallionella</taxon>
    </lineage>
</organism>
<name>A0A139BQ47_9PROT</name>
<protein>
    <submittedName>
        <fullName evidence="1">Uncharacterized protein</fullName>
    </submittedName>
</protein>
<reference evidence="1 2" key="1">
    <citation type="submission" date="2016-02" db="EMBL/GenBank/DDBJ databases">
        <authorList>
            <person name="Wen L."/>
            <person name="He K."/>
            <person name="Yang H."/>
        </authorList>
    </citation>
    <scope>NUCLEOTIDE SEQUENCE [LARGE SCALE GENOMIC DNA]</scope>
    <source>
        <strain evidence="1">ShG14-8</strain>
    </source>
</reference>
<proteinExistence type="predicted"/>
<dbReference type="Proteomes" id="UP000070578">
    <property type="component" value="Unassembled WGS sequence"/>
</dbReference>
<dbReference type="EMBL" id="LSLI01000099">
    <property type="protein sequence ID" value="KXS31099.1"/>
    <property type="molecule type" value="Genomic_DNA"/>
</dbReference>
<accession>A0A139BQ47</accession>
<reference evidence="1 2" key="2">
    <citation type="submission" date="2016-03" db="EMBL/GenBank/DDBJ databases">
        <title>New uncultured bacterium of the family Gallionellaceae from acid mine drainage: description and reconstruction of genome based on metagenomic analysis of microbial community.</title>
        <authorList>
            <person name="Kadnikov V."/>
            <person name="Ivasenko D."/>
            <person name="Beletsky A."/>
            <person name="Mardanov A."/>
            <person name="Danilova E."/>
            <person name="Pimenov N."/>
            <person name="Karnachuk O."/>
            <person name="Ravin N."/>
        </authorList>
    </citation>
    <scope>NUCLEOTIDE SEQUENCE [LARGE SCALE GENOMIC DNA]</scope>
    <source>
        <strain evidence="1">ShG14-8</strain>
    </source>
</reference>
<sequence>MPNDRSKNLKQKLRQMAGIAYERELTIASEGLLQEFQRWENKEIKVFELNDQIHEFHHGISRELYNRYLGNEMTIFFGVESALRRGILSSKEVGEDVFLSIDGNTSALSSHD</sequence>